<sequence>MNYVTKKRKPNWSERELTVLAEATTPRMRFLKAKFSPSLTSERKQELWREIADEVNSTTLVSRTVDEIKKKWADIQSLTKKKEGERRRSMSKTGGGPAPEFYFKEWEKVVLQSLSDIAIEGIACGVDTAECVNQPSSATHTPAGLMVFEVPEAELSQTAATPSTSWDEPLMQSEIHNTNTGCLSGGNAQHMDAEKVCDQHYEKTAMKSTKRKKVSRENEGQADEVNLFLNLEKEKMASVERYREKKFEIMEEMLALQRRSTLALEEINDNLKHGNSEHQSYSLSPVIKFS</sequence>
<dbReference type="GeneID" id="111102191"/>
<proteinExistence type="predicted"/>
<organism evidence="2 3">
    <name type="scientific">Crassostrea virginica</name>
    <name type="common">Eastern oyster</name>
    <dbReference type="NCBI Taxonomy" id="6565"/>
    <lineage>
        <taxon>Eukaryota</taxon>
        <taxon>Metazoa</taxon>
        <taxon>Spiralia</taxon>
        <taxon>Lophotrochozoa</taxon>
        <taxon>Mollusca</taxon>
        <taxon>Bivalvia</taxon>
        <taxon>Autobranchia</taxon>
        <taxon>Pteriomorphia</taxon>
        <taxon>Ostreida</taxon>
        <taxon>Ostreoidea</taxon>
        <taxon>Ostreidae</taxon>
        <taxon>Crassostrea</taxon>
    </lineage>
</organism>
<evidence type="ECO:0000313" key="3">
    <source>
        <dbReference type="RefSeq" id="XP_022290550.1"/>
    </source>
</evidence>
<gene>
    <name evidence="3" type="primary">LOC111102191</name>
</gene>
<dbReference type="Proteomes" id="UP000694844">
    <property type="component" value="Chromosome 6"/>
</dbReference>
<name>A0A8B8AH98_CRAVI</name>
<keyword evidence="2" id="KW-1185">Reference proteome</keyword>
<dbReference type="PANTHER" id="PTHR23098:SF16">
    <property type="entry name" value="REGULATORY PROTEIN ZESTE"/>
    <property type="match status" value="1"/>
</dbReference>
<protein>
    <submittedName>
        <fullName evidence="3">Uncharacterized protein LOC111102191</fullName>
    </submittedName>
</protein>
<dbReference type="RefSeq" id="XP_022290550.1">
    <property type="nucleotide sequence ID" value="XM_022434842.1"/>
</dbReference>
<dbReference type="PANTHER" id="PTHR23098">
    <property type="entry name" value="AGAP001331-PA-RELATED"/>
    <property type="match status" value="1"/>
</dbReference>
<dbReference type="OrthoDB" id="6134189at2759"/>
<reference evidence="3" key="1">
    <citation type="submission" date="2025-08" db="UniProtKB">
        <authorList>
            <consortium name="RefSeq"/>
        </authorList>
    </citation>
    <scope>IDENTIFICATION</scope>
    <source>
        <tissue evidence="3">Whole sample</tissue>
    </source>
</reference>
<evidence type="ECO:0000313" key="2">
    <source>
        <dbReference type="Proteomes" id="UP000694844"/>
    </source>
</evidence>
<dbReference type="AlphaFoldDB" id="A0A8B8AH98"/>
<dbReference type="GO" id="GO:0005634">
    <property type="term" value="C:nucleus"/>
    <property type="evidence" value="ECO:0007669"/>
    <property type="project" value="TreeGrafter"/>
</dbReference>
<evidence type="ECO:0000259" key="1">
    <source>
        <dbReference type="Pfam" id="PF13873"/>
    </source>
</evidence>
<accession>A0A8B8AH98</accession>
<dbReference type="Pfam" id="PF13873">
    <property type="entry name" value="Myb_DNA-bind_5"/>
    <property type="match status" value="1"/>
</dbReference>
<dbReference type="InterPro" id="IPR028002">
    <property type="entry name" value="Myb_DNA-bind_5"/>
</dbReference>
<dbReference type="KEGG" id="cvn:111102191"/>
<feature type="domain" description="Myb/SANT-like DNA-binding" evidence="1">
    <location>
        <begin position="8"/>
        <end position="82"/>
    </location>
</feature>